<dbReference type="AlphaFoldDB" id="A0A5E7BWA8"/>
<dbReference type="EMBL" id="CABVHX010000005">
    <property type="protein sequence ID" value="VVN88633.1"/>
    <property type="molecule type" value="Genomic_DNA"/>
</dbReference>
<evidence type="ECO:0000313" key="2">
    <source>
        <dbReference type="Proteomes" id="UP000325375"/>
    </source>
</evidence>
<evidence type="ECO:0000313" key="1">
    <source>
        <dbReference type="EMBL" id="VVN88633.1"/>
    </source>
</evidence>
<name>A0A5E7BWA8_PSEFL</name>
<reference evidence="1 2" key="1">
    <citation type="submission" date="2019-09" db="EMBL/GenBank/DDBJ databases">
        <authorList>
            <person name="Chandra G."/>
            <person name="Truman W A."/>
        </authorList>
    </citation>
    <scope>NUCLEOTIDE SEQUENCE [LARGE SCALE GENOMIC DNA]</scope>
    <source>
        <strain evidence="1">PS718</strain>
    </source>
</reference>
<accession>A0A5E7BWA8</accession>
<sequence length="67" mass="7747">MFICAETKIGRCKSLGDQVRVMALRLGGGWSHAREDLAKEAEQWFGREPVTTKHEWRAIRAEVFRTE</sequence>
<dbReference type="RefSeq" id="WP_150602434.1">
    <property type="nucleotide sequence ID" value="NZ_CABVHX010000005.1"/>
</dbReference>
<dbReference type="Proteomes" id="UP000325375">
    <property type="component" value="Unassembled WGS sequence"/>
</dbReference>
<proteinExistence type="predicted"/>
<organism evidence="1 2">
    <name type="scientific">Pseudomonas fluorescens</name>
    <dbReference type="NCBI Taxonomy" id="294"/>
    <lineage>
        <taxon>Bacteria</taxon>
        <taxon>Pseudomonadati</taxon>
        <taxon>Pseudomonadota</taxon>
        <taxon>Gammaproteobacteria</taxon>
        <taxon>Pseudomonadales</taxon>
        <taxon>Pseudomonadaceae</taxon>
        <taxon>Pseudomonas</taxon>
    </lineage>
</organism>
<gene>
    <name evidence="1" type="ORF">PS718_01701</name>
</gene>
<protein>
    <submittedName>
        <fullName evidence="1">Uncharacterized protein</fullName>
    </submittedName>
</protein>